<dbReference type="GO" id="GO:0005634">
    <property type="term" value="C:nucleus"/>
    <property type="evidence" value="ECO:0007669"/>
    <property type="project" value="UniProtKB-SubCell"/>
</dbReference>
<dbReference type="InterPro" id="IPR013854">
    <property type="entry name" value="TF_AP2_C"/>
</dbReference>
<keyword evidence="9" id="KW-1185">Reference proteome</keyword>
<dbReference type="GO" id="GO:0000981">
    <property type="term" value="F:DNA-binding transcription factor activity, RNA polymerase II-specific"/>
    <property type="evidence" value="ECO:0007669"/>
    <property type="project" value="TreeGrafter"/>
</dbReference>
<keyword evidence="3" id="KW-0805">Transcription regulation</keyword>
<gene>
    <name evidence="10" type="primary">LOC116940714</name>
</gene>
<evidence type="ECO:0000313" key="10">
    <source>
        <dbReference type="RefSeq" id="XP_032806769.1"/>
    </source>
</evidence>
<dbReference type="KEGG" id="pmrn:116940714"/>
<proteinExistence type="inferred from homology"/>
<evidence type="ECO:0000256" key="5">
    <source>
        <dbReference type="ARBA" id="ARBA00023163"/>
    </source>
</evidence>
<evidence type="ECO:0000256" key="1">
    <source>
        <dbReference type="ARBA" id="ARBA00004123"/>
    </source>
</evidence>
<evidence type="ECO:0000256" key="3">
    <source>
        <dbReference type="ARBA" id="ARBA00023015"/>
    </source>
</evidence>
<dbReference type="InterPro" id="IPR004979">
    <property type="entry name" value="TF_AP2"/>
</dbReference>
<dbReference type="Pfam" id="PF03299">
    <property type="entry name" value="TF_AP-2"/>
    <property type="match status" value="1"/>
</dbReference>
<organism evidence="9 10">
    <name type="scientific">Petromyzon marinus</name>
    <name type="common">Sea lamprey</name>
    <dbReference type="NCBI Taxonomy" id="7757"/>
    <lineage>
        <taxon>Eukaryota</taxon>
        <taxon>Metazoa</taxon>
        <taxon>Chordata</taxon>
        <taxon>Craniata</taxon>
        <taxon>Vertebrata</taxon>
        <taxon>Cyclostomata</taxon>
        <taxon>Hyperoartia</taxon>
        <taxon>Petromyzontiformes</taxon>
        <taxon>Petromyzontidae</taxon>
        <taxon>Petromyzon</taxon>
    </lineage>
</organism>
<name>A0AAJ7SWH3_PETMA</name>
<dbReference type="RefSeq" id="XP_032806769.1">
    <property type="nucleotide sequence ID" value="XM_032950878.1"/>
</dbReference>
<keyword evidence="5" id="KW-0804">Transcription</keyword>
<dbReference type="GO" id="GO:0042127">
    <property type="term" value="P:regulation of cell population proliferation"/>
    <property type="evidence" value="ECO:0007669"/>
    <property type="project" value="TreeGrafter"/>
</dbReference>
<dbReference type="Proteomes" id="UP001318040">
    <property type="component" value="Chromosome 9"/>
</dbReference>
<protein>
    <submittedName>
        <fullName evidence="10">Uncharacterized protein LOC116940714 isoform X1</fullName>
    </submittedName>
</protein>
<sequence length="321" mass="34617">MRQKRKASAMLPGGDSREGSSGQADGAVNVVICDKCWEGAGDVVVGAEGKCFCLKCGETKAQSPSKRFMSIKEEAAQFAYHGNHHMALANASLSLPGAVVAGPSSAAVSWADNLPFVPLAEASNPRQSPAQPEAEEAAAPPGVCASVHSLLHISQGKPQKKYDVTWAEINRRSVSPERLSPYCVNSYLRNSKTALAVVRAELQDKGLPINSRSGVVTTLTKLCEGEVKDLVEDMQFLIAQYVPRKLIVSTHAQDLHGDSTVVRLSQLQSTVAMLDEYSYIIQQRGSRFNQVTHGLGPGMFKAFIKLLKTLAEEEIEHLSSN</sequence>
<comment type="similarity">
    <text evidence="2">Belongs to the AP-2 family.</text>
</comment>
<dbReference type="AlphaFoldDB" id="A0AAJ7SWH3"/>
<keyword evidence="4" id="KW-0238">DNA-binding</keyword>
<evidence type="ECO:0000313" key="9">
    <source>
        <dbReference type="Proteomes" id="UP001318040"/>
    </source>
</evidence>
<feature type="region of interest" description="Disordered" evidence="7">
    <location>
        <begin position="1"/>
        <end position="23"/>
    </location>
</feature>
<dbReference type="GeneID" id="116940714"/>
<dbReference type="GO" id="GO:0000977">
    <property type="term" value="F:RNA polymerase II transcription regulatory region sequence-specific DNA binding"/>
    <property type="evidence" value="ECO:0007669"/>
    <property type="project" value="TreeGrafter"/>
</dbReference>
<evidence type="ECO:0000256" key="4">
    <source>
        <dbReference type="ARBA" id="ARBA00023125"/>
    </source>
</evidence>
<evidence type="ECO:0000256" key="2">
    <source>
        <dbReference type="ARBA" id="ARBA00007770"/>
    </source>
</evidence>
<accession>A0AAJ7SWH3</accession>
<keyword evidence="6" id="KW-0539">Nucleus</keyword>
<evidence type="ECO:0000256" key="7">
    <source>
        <dbReference type="SAM" id="MobiDB-lite"/>
    </source>
</evidence>
<dbReference type="PANTHER" id="PTHR10812:SF17">
    <property type="entry name" value="TRANSCRIPTION FACTOR AP-2, ISOFORM D"/>
    <property type="match status" value="1"/>
</dbReference>
<dbReference type="PANTHER" id="PTHR10812">
    <property type="entry name" value="TRANSCRIPTION FACTOR AP-2"/>
    <property type="match status" value="1"/>
</dbReference>
<evidence type="ECO:0000259" key="8">
    <source>
        <dbReference type="Pfam" id="PF03299"/>
    </source>
</evidence>
<reference evidence="10" key="1">
    <citation type="submission" date="2025-08" db="UniProtKB">
        <authorList>
            <consortium name="RefSeq"/>
        </authorList>
    </citation>
    <scope>IDENTIFICATION</scope>
    <source>
        <tissue evidence="10">Sperm</tissue>
    </source>
</reference>
<comment type="subcellular location">
    <subcellularLocation>
        <location evidence="1">Nucleus</location>
    </subcellularLocation>
</comment>
<feature type="domain" description="Transcription factor AP-2 C-terminal" evidence="8">
    <location>
        <begin position="154"/>
        <end position="283"/>
    </location>
</feature>
<evidence type="ECO:0000256" key="6">
    <source>
        <dbReference type="ARBA" id="ARBA00023242"/>
    </source>
</evidence>